<feature type="compositionally biased region" description="Polar residues" evidence="1">
    <location>
        <begin position="1"/>
        <end position="23"/>
    </location>
</feature>
<dbReference type="Pfam" id="PF13921">
    <property type="entry name" value="Myb_DNA-bind_6"/>
    <property type="match status" value="1"/>
</dbReference>
<feature type="region of interest" description="Disordered" evidence="1">
    <location>
        <begin position="309"/>
        <end position="360"/>
    </location>
</feature>
<name>A0ABC8YSR3_9POAL</name>
<evidence type="ECO:0000313" key="4">
    <source>
        <dbReference type="Proteomes" id="UP001497457"/>
    </source>
</evidence>
<feature type="compositionally biased region" description="Polar residues" evidence="1">
    <location>
        <begin position="350"/>
        <end position="360"/>
    </location>
</feature>
<sequence length="439" mass="48781">MDSNKHNSSSSSFTDLLNLSMSSDPPDPNQHHYQNLHQPPYSLNYPAPNFHGHYPHPIPNPNPNPFTGPSSFQQFLSTPTGYHAGLYQANMGQFLQGMHGGFASNGPASPVGPMAFFGANGGSSSRGDESSPIASASPTGAPPMPQVPVVQIAEDSESSTDDGGNNGGRKIWSEEENLRLVSAWLKNSNDPIDGNGKPRDRYWKEVAAEYNKHAPKPQRRTTVQCKEHWNKNIPHINKFNGIYNDLKNTYASGQSEDQLMEKVRAKWKSVMKKKRPFPLEHWWIQVKDQPKWARTYSLEEMQKRIKLNSAGAYSSSTQGTDSADVAETSRPQGRDAAKSERKNKGKRSEGSSSRFTNESMHTFNELQLRKTVVAEKMADAAIAQAVADKEKAEAEKDRAKVDKIAKYLQLLEKDTSCYDAVSLARHNQFVAYLAKELGM</sequence>
<dbReference type="SUPFAM" id="SSF46689">
    <property type="entry name" value="Homeodomain-like"/>
    <property type="match status" value="1"/>
</dbReference>
<feature type="region of interest" description="Disordered" evidence="1">
    <location>
        <begin position="114"/>
        <end position="146"/>
    </location>
</feature>
<accession>A0ABC8YSR3</accession>
<feature type="compositionally biased region" description="Basic and acidic residues" evidence="1">
    <location>
        <begin position="332"/>
        <end position="349"/>
    </location>
</feature>
<reference evidence="3" key="1">
    <citation type="submission" date="2024-10" db="EMBL/GenBank/DDBJ databases">
        <authorList>
            <person name="Ryan C."/>
        </authorList>
    </citation>
    <scope>NUCLEOTIDE SEQUENCE [LARGE SCALE GENOMIC DNA]</scope>
</reference>
<dbReference type="CDD" id="cd00167">
    <property type="entry name" value="SANT"/>
    <property type="match status" value="1"/>
</dbReference>
<organism evidence="3 4">
    <name type="scientific">Urochloa decumbens</name>
    <dbReference type="NCBI Taxonomy" id="240449"/>
    <lineage>
        <taxon>Eukaryota</taxon>
        <taxon>Viridiplantae</taxon>
        <taxon>Streptophyta</taxon>
        <taxon>Embryophyta</taxon>
        <taxon>Tracheophyta</taxon>
        <taxon>Spermatophyta</taxon>
        <taxon>Magnoliopsida</taxon>
        <taxon>Liliopsida</taxon>
        <taxon>Poales</taxon>
        <taxon>Poaceae</taxon>
        <taxon>PACMAD clade</taxon>
        <taxon>Panicoideae</taxon>
        <taxon>Panicodae</taxon>
        <taxon>Paniceae</taxon>
        <taxon>Melinidinae</taxon>
        <taxon>Urochloa</taxon>
    </lineage>
</organism>
<feature type="region of interest" description="Disordered" evidence="1">
    <location>
        <begin position="1"/>
        <end position="71"/>
    </location>
</feature>
<feature type="compositionally biased region" description="Pro residues" evidence="1">
    <location>
        <begin position="56"/>
        <end position="66"/>
    </location>
</feature>
<feature type="domain" description="Myb-like" evidence="2">
    <location>
        <begin position="164"/>
        <end position="233"/>
    </location>
</feature>
<evidence type="ECO:0000313" key="3">
    <source>
        <dbReference type="EMBL" id="CAL4948344.1"/>
    </source>
</evidence>
<gene>
    <name evidence="3" type="ORF">URODEC1_LOCUS37342</name>
</gene>
<dbReference type="EMBL" id="OZ075127">
    <property type="protein sequence ID" value="CAL4948344.1"/>
    <property type="molecule type" value="Genomic_DNA"/>
</dbReference>
<feature type="compositionally biased region" description="Polar residues" evidence="1">
    <location>
        <begin position="311"/>
        <end position="321"/>
    </location>
</feature>
<keyword evidence="4" id="KW-1185">Reference proteome</keyword>
<dbReference type="PANTHER" id="PTHR45224">
    <property type="entry name" value="OS01G0527900 PROTEIN-RELATED"/>
    <property type="match status" value="1"/>
</dbReference>
<dbReference type="InterPro" id="IPR009057">
    <property type="entry name" value="Homeodomain-like_sf"/>
</dbReference>
<dbReference type="AlphaFoldDB" id="A0ABC8YSR3"/>
<protein>
    <recommendedName>
        <fullName evidence="2">Myb-like domain-containing protein</fullName>
    </recommendedName>
</protein>
<evidence type="ECO:0000259" key="2">
    <source>
        <dbReference type="PROSITE" id="PS50090"/>
    </source>
</evidence>
<proteinExistence type="predicted"/>
<evidence type="ECO:0000256" key="1">
    <source>
        <dbReference type="SAM" id="MobiDB-lite"/>
    </source>
</evidence>
<dbReference type="PANTHER" id="PTHR45224:SF10">
    <property type="entry name" value="OS09G0317700 PROTEIN"/>
    <property type="match status" value="1"/>
</dbReference>
<dbReference type="Proteomes" id="UP001497457">
    <property type="component" value="Chromosome 17b"/>
</dbReference>
<dbReference type="PROSITE" id="PS50090">
    <property type="entry name" value="MYB_LIKE"/>
    <property type="match status" value="1"/>
</dbReference>
<dbReference type="InterPro" id="IPR001005">
    <property type="entry name" value="SANT/Myb"/>
</dbReference>
<dbReference type="Gene3D" id="1.10.10.60">
    <property type="entry name" value="Homeodomain-like"/>
    <property type="match status" value="1"/>
</dbReference>